<feature type="domain" description="ABC3 transporter permease C-terminal" evidence="7">
    <location>
        <begin position="290"/>
        <end position="406"/>
    </location>
</feature>
<dbReference type="PROSITE" id="PS51257">
    <property type="entry name" value="PROKAR_LIPOPROTEIN"/>
    <property type="match status" value="1"/>
</dbReference>
<feature type="domain" description="MacB-like periplasmic core" evidence="8">
    <location>
        <begin position="471"/>
        <end position="629"/>
    </location>
</feature>
<keyword evidence="3 6" id="KW-0812">Transmembrane</keyword>
<proteinExistence type="predicted"/>
<dbReference type="OrthoDB" id="1451596at2"/>
<feature type="transmembrane region" description="Helical" evidence="6">
    <location>
        <begin position="752"/>
        <end position="774"/>
    </location>
</feature>
<evidence type="ECO:0000256" key="3">
    <source>
        <dbReference type="ARBA" id="ARBA00022692"/>
    </source>
</evidence>
<dbReference type="GO" id="GO:0022857">
    <property type="term" value="F:transmembrane transporter activity"/>
    <property type="evidence" value="ECO:0007669"/>
    <property type="project" value="TreeGrafter"/>
</dbReference>
<dbReference type="Pfam" id="PF12704">
    <property type="entry name" value="MacB_PCD"/>
    <property type="match status" value="2"/>
</dbReference>
<dbReference type="EMBL" id="FUYR01000001">
    <property type="protein sequence ID" value="SKB31282.1"/>
    <property type="molecule type" value="Genomic_DNA"/>
</dbReference>
<evidence type="ECO:0000256" key="2">
    <source>
        <dbReference type="ARBA" id="ARBA00022475"/>
    </source>
</evidence>
<feature type="transmembrane region" description="Helical" evidence="6">
    <location>
        <begin position="21"/>
        <end position="41"/>
    </location>
</feature>
<feature type="transmembrane region" description="Helical" evidence="6">
    <location>
        <begin position="668"/>
        <end position="693"/>
    </location>
</feature>
<evidence type="ECO:0000256" key="1">
    <source>
        <dbReference type="ARBA" id="ARBA00004651"/>
    </source>
</evidence>
<keyword evidence="5 6" id="KW-0472">Membrane</keyword>
<evidence type="ECO:0000313" key="9">
    <source>
        <dbReference type="EMBL" id="SKB31282.1"/>
    </source>
</evidence>
<feature type="domain" description="MacB-like periplasmic core" evidence="8">
    <location>
        <begin position="20"/>
        <end position="245"/>
    </location>
</feature>
<dbReference type="Proteomes" id="UP000189981">
    <property type="component" value="Unassembled WGS sequence"/>
</dbReference>
<dbReference type="STRING" id="572036.SAMN05661099_0447"/>
<dbReference type="GO" id="GO:0005886">
    <property type="term" value="C:plasma membrane"/>
    <property type="evidence" value="ECO:0007669"/>
    <property type="project" value="UniProtKB-SubCell"/>
</dbReference>
<dbReference type="AlphaFoldDB" id="A0A1T5A8D2"/>
<dbReference type="PANTHER" id="PTHR30572">
    <property type="entry name" value="MEMBRANE COMPONENT OF TRANSPORTER-RELATED"/>
    <property type="match status" value="1"/>
</dbReference>
<feature type="transmembrane region" description="Helical" evidence="6">
    <location>
        <begin position="379"/>
        <end position="402"/>
    </location>
</feature>
<dbReference type="PANTHER" id="PTHR30572:SF18">
    <property type="entry name" value="ABC-TYPE MACROLIDE FAMILY EXPORT SYSTEM PERMEASE COMPONENT 2"/>
    <property type="match status" value="1"/>
</dbReference>
<comment type="subcellular location">
    <subcellularLocation>
        <location evidence="1">Cell membrane</location>
        <topology evidence="1">Multi-pass membrane protein</topology>
    </subcellularLocation>
</comment>
<evidence type="ECO:0000256" key="5">
    <source>
        <dbReference type="ARBA" id="ARBA00023136"/>
    </source>
</evidence>
<organism evidence="9 10">
    <name type="scientific">Daejeonella lutea</name>
    <dbReference type="NCBI Taxonomy" id="572036"/>
    <lineage>
        <taxon>Bacteria</taxon>
        <taxon>Pseudomonadati</taxon>
        <taxon>Bacteroidota</taxon>
        <taxon>Sphingobacteriia</taxon>
        <taxon>Sphingobacteriales</taxon>
        <taxon>Sphingobacteriaceae</taxon>
        <taxon>Daejeonella</taxon>
    </lineage>
</organism>
<keyword evidence="2" id="KW-1003">Cell membrane</keyword>
<reference evidence="10" key="1">
    <citation type="submission" date="2017-02" db="EMBL/GenBank/DDBJ databases">
        <authorList>
            <person name="Varghese N."/>
            <person name="Submissions S."/>
        </authorList>
    </citation>
    <scope>NUCLEOTIDE SEQUENCE [LARGE SCALE GENOMIC DNA]</scope>
    <source>
        <strain evidence="10">DSM 22385</strain>
    </source>
</reference>
<dbReference type="InterPro" id="IPR050250">
    <property type="entry name" value="Macrolide_Exporter_MacB"/>
</dbReference>
<dbReference type="RefSeq" id="WP_079700971.1">
    <property type="nucleotide sequence ID" value="NZ_FUYR01000001.1"/>
</dbReference>
<evidence type="ECO:0000256" key="6">
    <source>
        <dbReference type="SAM" id="Phobius"/>
    </source>
</evidence>
<feature type="transmembrane region" description="Helical" evidence="6">
    <location>
        <begin position="720"/>
        <end position="740"/>
    </location>
</feature>
<feature type="transmembrane region" description="Helical" evidence="6">
    <location>
        <begin position="331"/>
        <end position="359"/>
    </location>
</feature>
<keyword evidence="4 6" id="KW-1133">Transmembrane helix</keyword>
<evidence type="ECO:0000259" key="7">
    <source>
        <dbReference type="Pfam" id="PF02687"/>
    </source>
</evidence>
<evidence type="ECO:0000259" key="8">
    <source>
        <dbReference type="Pfam" id="PF12704"/>
    </source>
</evidence>
<name>A0A1T5A8D2_9SPHI</name>
<evidence type="ECO:0000256" key="4">
    <source>
        <dbReference type="ARBA" id="ARBA00022989"/>
    </source>
</evidence>
<feature type="transmembrane region" description="Helical" evidence="6">
    <location>
        <begin position="423"/>
        <end position="446"/>
    </location>
</feature>
<feature type="domain" description="ABC3 transporter permease C-terminal" evidence="7">
    <location>
        <begin position="671"/>
        <end position="784"/>
    </location>
</feature>
<keyword evidence="10" id="KW-1185">Reference proteome</keyword>
<dbReference type="InterPro" id="IPR025857">
    <property type="entry name" value="MacB_PCD"/>
</dbReference>
<accession>A0A1T5A8D2</accession>
<sequence>MLKTNIKLALRHLFKRKFNSLLNIVTLTLGASCCVLIYMYVSYQMNFDTYHKNTERLYRLVFELRLENETEYDKGSSIAMVNTLKSAFPLVEKAVVSINRQSFVIDVEANPKRRFREEGNISFTDAEWFDVFTYSWIEGNPNLLNRPGGVILTKKVAEKYFGAGSATGKMISIVGKQFQVAGVVKDPANTDMKGEMYISLSSFADLNPAVGKDYFTSWGYTMSTHDAFILLKDARQKKEVENKLASLVDQHMGAGYSRLFSFQLMPLKDMHFDMRYAGTISKSLIITLSLIGLVILCIAGINYINLVIAQQTRRSAEIGTRKILGGSAKQIFFQFLIESFLVSVIAIISSLVIIILLIPQINSHIFYDEPLQILSYSRLFLFSFSLLAALTLFAGAYPAYILSRLNVSNALKNNVKSSSSLTTRSLIVIQNVVAQVLIIGTIIVLLQVRFLKNTDKGFDRESVVMIPFEKITDQQKQLMNQRLKGIPGVESFSFCYQSPASDTRRGATVKYDVRAEWEPSPARFSIGDSAYFSTFRIPLKYGRTISPSAARPEYVINETMARSLEPKDFSRVVGKKLMAGDLEGIIVGVSGDFNLRSLRSPIEPVVFMEDDFLITNLAVKLSGSETQASLEQVKTVYEDAFSDQLFTYQFVDERIAKLYQRESLQQKFIWIASAVAIAISSMGLLALISLVTVHRTKEIGVRKVLGASVAQITILLSSELMKLIVVSFVIASPISFYLMSNWLRDFAYRIDIHWWVFALSGGAAALIAFATISFQAIKAAIANPVESLRSE</sequence>
<dbReference type="InterPro" id="IPR003838">
    <property type="entry name" value="ABC3_permease_C"/>
</dbReference>
<gene>
    <name evidence="9" type="ORF">SAMN05661099_0447</name>
</gene>
<evidence type="ECO:0000313" key="10">
    <source>
        <dbReference type="Proteomes" id="UP000189981"/>
    </source>
</evidence>
<protein>
    <submittedName>
        <fullName evidence="9">FtsX-like permease family protein</fullName>
    </submittedName>
</protein>
<feature type="transmembrane region" description="Helical" evidence="6">
    <location>
        <begin position="284"/>
        <end position="304"/>
    </location>
</feature>
<dbReference type="Pfam" id="PF02687">
    <property type="entry name" value="FtsX"/>
    <property type="match status" value="2"/>
</dbReference>